<gene>
    <name evidence="1" type="ORF">ElyMa_004061800</name>
</gene>
<proteinExistence type="predicted"/>
<dbReference type="AlphaFoldDB" id="A0AAV4G5X6"/>
<dbReference type="Proteomes" id="UP000762676">
    <property type="component" value="Unassembled WGS sequence"/>
</dbReference>
<evidence type="ECO:0000313" key="1">
    <source>
        <dbReference type="EMBL" id="GFR81128.1"/>
    </source>
</evidence>
<organism evidence="1 2">
    <name type="scientific">Elysia marginata</name>
    <dbReference type="NCBI Taxonomy" id="1093978"/>
    <lineage>
        <taxon>Eukaryota</taxon>
        <taxon>Metazoa</taxon>
        <taxon>Spiralia</taxon>
        <taxon>Lophotrochozoa</taxon>
        <taxon>Mollusca</taxon>
        <taxon>Gastropoda</taxon>
        <taxon>Heterobranchia</taxon>
        <taxon>Euthyneura</taxon>
        <taxon>Panpulmonata</taxon>
        <taxon>Sacoglossa</taxon>
        <taxon>Placobranchoidea</taxon>
        <taxon>Plakobranchidae</taxon>
        <taxon>Elysia</taxon>
    </lineage>
</organism>
<accession>A0AAV4G5X6</accession>
<reference evidence="1 2" key="1">
    <citation type="journal article" date="2021" name="Elife">
        <title>Chloroplast acquisition without the gene transfer in kleptoplastic sea slugs, Plakobranchus ocellatus.</title>
        <authorList>
            <person name="Maeda T."/>
            <person name="Takahashi S."/>
            <person name="Yoshida T."/>
            <person name="Shimamura S."/>
            <person name="Takaki Y."/>
            <person name="Nagai Y."/>
            <person name="Toyoda A."/>
            <person name="Suzuki Y."/>
            <person name="Arimoto A."/>
            <person name="Ishii H."/>
            <person name="Satoh N."/>
            <person name="Nishiyama T."/>
            <person name="Hasebe M."/>
            <person name="Maruyama T."/>
            <person name="Minagawa J."/>
            <person name="Obokata J."/>
            <person name="Shigenobu S."/>
        </authorList>
    </citation>
    <scope>NUCLEOTIDE SEQUENCE [LARGE SCALE GENOMIC DNA]</scope>
</reference>
<protein>
    <recommendedName>
        <fullName evidence="3">Transmembrane protein 177</fullName>
    </recommendedName>
</protein>
<comment type="caution">
    <text evidence="1">The sequence shown here is derived from an EMBL/GenBank/DDBJ whole genome shotgun (WGS) entry which is preliminary data.</text>
</comment>
<evidence type="ECO:0000313" key="2">
    <source>
        <dbReference type="Proteomes" id="UP000762676"/>
    </source>
</evidence>
<evidence type="ECO:0008006" key="3">
    <source>
        <dbReference type="Google" id="ProtNLM"/>
    </source>
</evidence>
<dbReference type="EMBL" id="BMAT01008251">
    <property type="protein sequence ID" value="GFR81128.1"/>
    <property type="molecule type" value="Genomic_DNA"/>
</dbReference>
<sequence length="349" mass="39967">MYLFLTRGVGAVVETFSTRTVSHSAYVKIGKAIKETKKIMKPVSKNRPTDDPVMLTRWLLKLCNIPSESPAIAHCTREWFANLNASQCPDRETRVFRGMDNLLKRVPLGVQSDTDTGDLGGKEYMRYKRQTRGEYEDLMMEFDFRCRRAAMMNYYEASGYEKNIYRLEIVAALLGTISISAVTAWCLPKSSWLTSPSFENLSQMSTMGIVGMTGAGLVYFLSKGSSRVIPSLSRRAELNIEAAAAWQRLAQTTRSFRIRLDNPKLDVPDYATWYEQLITEREKLCVKVSIPQATYERFNDPKLVYSIMKQRRHMFLQYLDLETSDLDDFKVKVKNETKDEPQTSNGLTI</sequence>
<name>A0AAV4G5X6_9GAST</name>
<keyword evidence="2" id="KW-1185">Reference proteome</keyword>